<reference evidence="3 4" key="1">
    <citation type="journal article" date="2018" name="Plant J.">
        <title>Genome sequences of Chlorella sorokiniana UTEX 1602 and Micractinium conductrix SAG 241.80: implications to maltose excretion by a green alga.</title>
        <authorList>
            <person name="Arriola M.B."/>
            <person name="Velmurugan N."/>
            <person name="Zhang Y."/>
            <person name="Plunkett M.H."/>
            <person name="Hondzo H."/>
            <person name="Barney B.M."/>
        </authorList>
    </citation>
    <scope>NUCLEOTIDE SEQUENCE [LARGE SCALE GENOMIC DNA]</scope>
    <source>
        <strain evidence="3 4">SAG 241.80</strain>
    </source>
</reference>
<comment type="caution">
    <text evidence="3">The sequence shown here is derived from an EMBL/GenBank/DDBJ whole genome shotgun (WGS) entry which is preliminary data.</text>
</comment>
<name>A0A2P6V7G3_9CHLO</name>
<dbReference type="EMBL" id="LHPF02000022">
    <property type="protein sequence ID" value="PSC70018.1"/>
    <property type="molecule type" value="Genomic_DNA"/>
</dbReference>
<evidence type="ECO:0000256" key="1">
    <source>
        <dbReference type="SAM" id="SignalP"/>
    </source>
</evidence>
<protein>
    <recommendedName>
        <fullName evidence="2">Protein SirB1 N-terminal domain-containing protein</fullName>
    </recommendedName>
</protein>
<dbReference type="STRING" id="554055.A0A2P6V7G3"/>
<feature type="signal peptide" evidence="1">
    <location>
        <begin position="1"/>
        <end position="20"/>
    </location>
</feature>
<dbReference type="Proteomes" id="UP000239649">
    <property type="component" value="Unassembled WGS sequence"/>
</dbReference>
<keyword evidence="4" id="KW-1185">Reference proteome</keyword>
<dbReference type="AlphaFoldDB" id="A0A2P6V7G3"/>
<feature type="chain" id="PRO_5015129362" description="Protein SirB1 N-terminal domain-containing protein" evidence="1">
    <location>
        <begin position="21"/>
        <end position="394"/>
    </location>
</feature>
<dbReference type="PANTHER" id="PTHR31350:SF29">
    <property type="entry name" value="PROTEIN SIRB1 N-TERMINAL DOMAIN-CONTAINING PROTEIN"/>
    <property type="match status" value="1"/>
</dbReference>
<evidence type="ECO:0000259" key="2">
    <source>
        <dbReference type="Pfam" id="PF13369"/>
    </source>
</evidence>
<sequence length="394" mass="42672">MASLTAAACLLLALEEEAAAQAITAYADAEGWGPDTARLGSVGSAGTWSLERIESLAEEAARAFYIKLQELGWTEGVAAAAAARADASDSTLLAFHLDLVRSYPTQLILAINHVLFERHGYRRQRRHGDPLDSRLSNVLENGNGSPGSLAVLYLELCGRMGLALEPVALEGGRYFVLMPADNAASLSVAGERFVIDPYSEGLLMSEAEICELFEVGEGGLQPCSFATMLAGILTVLRDSHWCAAVGCPPEPLLMVPVSVEVALGEYRDVEVSTSSGEDEAGVPTFRVSFSESPTEAEVPTGRQWWPAEGYHLQRALAAAQKRAWLLPDDLHALLDYALCLYFSKQYEDAWQELGCVLQAAKGEPLEAATFGEREVEQMELLWEKMRLQLAFAGS</sequence>
<dbReference type="InterPro" id="IPR032698">
    <property type="entry name" value="SirB1_N"/>
</dbReference>
<dbReference type="Pfam" id="PF13369">
    <property type="entry name" value="Transglut_core2"/>
    <property type="match status" value="1"/>
</dbReference>
<keyword evidence="1" id="KW-0732">Signal</keyword>
<organism evidence="3 4">
    <name type="scientific">Micractinium conductrix</name>
    <dbReference type="NCBI Taxonomy" id="554055"/>
    <lineage>
        <taxon>Eukaryota</taxon>
        <taxon>Viridiplantae</taxon>
        <taxon>Chlorophyta</taxon>
        <taxon>core chlorophytes</taxon>
        <taxon>Trebouxiophyceae</taxon>
        <taxon>Chlorellales</taxon>
        <taxon>Chlorellaceae</taxon>
        <taxon>Chlorella clade</taxon>
        <taxon>Micractinium</taxon>
    </lineage>
</organism>
<feature type="domain" description="Protein SirB1 N-terminal" evidence="2">
    <location>
        <begin position="96"/>
        <end position="214"/>
    </location>
</feature>
<dbReference type="PANTHER" id="PTHR31350">
    <property type="entry name" value="SI:DKEY-261L7.2"/>
    <property type="match status" value="1"/>
</dbReference>
<dbReference type="OrthoDB" id="507708at2759"/>
<accession>A0A2P6V7G3</accession>
<evidence type="ECO:0000313" key="3">
    <source>
        <dbReference type="EMBL" id="PSC70018.1"/>
    </source>
</evidence>
<proteinExistence type="predicted"/>
<gene>
    <name evidence="3" type="ORF">C2E20_6550</name>
</gene>
<evidence type="ECO:0000313" key="4">
    <source>
        <dbReference type="Proteomes" id="UP000239649"/>
    </source>
</evidence>